<keyword evidence="4" id="KW-1185">Reference proteome</keyword>
<dbReference type="InterPro" id="IPR027463">
    <property type="entry name" value="AcrB_DN_DC_subdom"/>
</dbReference>
<keyword evidence="2" id="KW-0472">Membrane</keyword>
<dbReference type="Gene3D" id="3.30.70.1320">
    <property type="entry name" value="Multidrug efflux transporter AcrB pore domain like"/>
    <property type="match status" value="1"/>
</dbReference>
<dbReference type="Gene3D" id="3.30.70.1440">
    <property type="entry name" value="Multidrug efflux transporter AcrB pore domain"/>
    <property type="match status" value="1"/>
</dbReference>
<accession>A0ABW5CL61</accession>
<dbReference type="InterPro" id="IPR001036">
    <property type="entry name" value="Acrflvin-R"/>
</dbReference>
<feature type="transmembrane region" description="Helical" evidence="2">
    <location>
        <begin position="429"/>
        <end position="449"/>
    </location>
</feature>
<feature type="transmembrane region" description="Helical" evidence="2">
    <location>
        <begin position="461"/>
        <end position="487"/>
    </location>
</feature>
<feature type="transmembrane region" description="Helical" evidence="2">
    <location>
        <begin position="868"/>
        <end position="888"/>
    </location>
</feature>
<feature type="transmembrane region" description="Helical" evidence="2">
    <location>
        <begin position="894"/>
        <end position="919"/>
    </location>
</feature>
<dbReference type="PANTHER" id="PTHR32063">
    <property type="match status" value="1"/>
</dbReference>
<keyword evidence="2" id="KW-0812">Transmembrane</keyword>
<evidence type="ECO:0000313" key="4">
    <source>
        <dbReference type="Proteomes" id="UP001597371"/>
    </source>
</evidence>
<dbReference type="SUPFAM" id="SSF82714">
    <property type="entry name" value="Multidrug efflux transporter AcrB TolC docking domain, DN and DC subdomains"/>
    <property type="match status" value="2"/>
</dbReference>
<proteinExistence type="predicted"/>
<organism evidence="3 4">
    <name type="scientific">Aureimonas populi</name>
    <dbReference type="NCBI Taxonomy" id="1701758"/>
    <lineage>
        <taxon>Bacteria</taxon>
        <taxon>Pseudomonadati</taxon>
        <taxon>Pseudomonadota</taxon>
        <taxon>Alphaproteobacteria</taxon>
        <taxon>Hyphomicrobiales</taxon>
        <taxon>Aurantimonadaceae</taxon>
        <taxon>Aureimonas</taxon>
    </lineage>
</organism>
<dbReference type="Proteomes" id="UP001597371">
    <property type="component" value="Unassembled WGS sequence"/>
</dbReference>
<reference evidence="4" key="1">
    <citation type="journal article" date="2019" name="Int. J. Syst. Evol. Microbiol.">
        <title>The Global Catalogue of Microorganisms (GCM) 10K type strain sequencing project: providing services to taxonomists for standard genome sequencing and annotation.</title>
        <authorList>
            <consortium name="The Broad Institute Genomics Platform"/>
            <consortium name="The Broad Institute Genome Sequencing Center for Infectious Disease"/>
            <person name="Wu L."/>
            <person name="Ma J."/>
        </authorList>
    </citation>
    <scope>NUCLEOTIDE SEQUENCE [LARGE SCALE GENOMIC DNA]</scope>
    <source>
        <strain evidence="4">ZS-35-S2</strain>
    </source>
</reference>
<feature type="transmembrane region" description="Helical" evidence="2">
    <location>
        <begin position="380"/>
        <end position="398"/>
    </location>
</feature>
<dbReference type="PANTHER" id="PTHR32063:SF77">
    <property type="entry name" value="ACR FAMILY TRANSPORT PROTEIN"/>
    <property type="match status" value="1"/>
</dbReference>
<dbReference type="Gene3D" id="3.30.2090.10">
    <property type="entry name" value="Multidrug efflux transporter AcrB TolC docking domain, DN and DC subdomains"/>
    <property type="match status" value="2"/>
</dbReference>
<dbReference type="Gene3D" id="3.30.70.1430">
    <property type="entry name" value="Multidrug efflux transporter AcrB pore domain"/>
    <property type="match status" value="2"/>
</dbReference>
<feature type="transmembrane region" description="Helical" evidence="2">
    <location>
        <begin position="358"/>
        <end position="374"/>
    </location>
</feature>
<comment type="caution">
    <text evidence="3">The sequence shown here is derived from an EMBL/GenBank/DDBJ whole genome shotgun (WGS) entry which is preliminary data.</text>
</comment>
<gene>
    <name evidence="3" type="ORF">ACFSKQ_09070</name>
</gene>
<feature type="region of interest" description="Disordered" evidence="1">
    <location>
        <begin position="1011"/>
        <end position="1032"/>
    </location>
</feature>
<evidence type="ECO:0000256" key="1">
    <source>
        <dbReference type="SAM" id="MobiDB-lite"/>
    </source>
</evidence>
<evidence type="ECO:0000256" key="2">
    <source>
        <dbReference type="SAM" id="Phobius"/>
    </source>
</evidence>
<keyword evidence="2" id="KW-1133">Transmembrane helix</keyword>
<dbReference type="RefSeq" id="WP_209738436.1">
    <property type="nucleotide sequence ID" value="NZ_CP072611.1"/>
</dbReference>
<dbReference type="EMBL" id="JBHUIJ010000010">
    <property type="protein sequence ID" value="MFD2237616.1"/>
    <property type="molecule type" value="Genomic_DNA"/>
</dbReference>
<sequence>MNVSAWAIRNPLPSILLFVVLLGLGLLSFRSLPITYFPNIDVPVVTVTITDTGASPQEIETAITQAVEDAVANLVGIRELSSSIGEGESTTTVEFELGVPIDRAVADVRDAVSTIRSDLPVSIDEPIIGRVDVESGAVVTYAVSDRAMTREELSFFVDDVVMRKLRGLSGIGQIERTGGVSREIQVRLDPDRLLALGITASQVNAQLGGLAIDASGGTTRAGGIDRALSTLGAVTSLDELAAIDIVLANGSTASLADLGSIADTHAEPDGFAALDEREVVGFSVFRARGASDVGVAQAVAVALEELSRDHPGAQFSLIDDSVTYTLGNYDAAMNMLIEGAFLAMAVVFLFLRDWRATLVAAAALPLAAIPTFWAMDLLGFSLNIISLLGITLVAGILVDDAIVEIENIARHGAMGKTAREAAIDASDEIGMAVIAISATIIAVFVPVGFMGGVVGQYFREFGLTVAIAVFFSLLAARLITPLLAARLMRMRPEIHRPPGMAGRAYGRLVRLAVGWPGTTVAVAIVLFAVSILAARGLPTEFLPPDDNGKIQISVELPPGSTLDETRLVSNAISQEVRALDNVAQVFVRGGIDATGRREIRRAAVLVVLRPKGERTQTVWQVEALVADLLRGVPDIRFELLNSRGGRDVSVSVLSRDGPAASEAAAMIMAELSSAPFAVGESSSETAARPELRIRPRPERMADMGVTTAGIAETVRVSTIGAAARDLADFREGERRIPIRLQLNQAARDDMDTLGSLLVPTVSGGVVPLSQVAEIEIGNRVSQIERFDRQRLIDIGFDTVAGMTAGEGLRALWSLPSVGAVPAGVSVVASGDSDTQGDVFASFGVAMGAGITLVLIVLILLFNSLLTPVTILATLPLSAGGVVLALMATGTAVSLPVVIGILMLMGIVTKNAIMLVDFAVEHERKGMSRRDASIAAGIERARPIIMTTLAMSAGMVPAALGIGDGGSIRSPMAIAVIGGLIVSTLLSLVVVPALHCLLGDLAGKAGALTVGRRREDTPLPAPRDHPAPPGTAA</sequence>
<dbReference type="SUPFAM" id="SSF82866">
    <property type="entry name" value="Multidrug efflux transporter AcrB transmembrane domain"/>
    <property type="match status" value="2"/>
</dbReference>
<feature type="transmembrane region" description="Helical" evidence="2">
    <location>
        <begin position="971"/>
        <end position="993"/>
    </location>
</feature>
<feature type="transmembrane region" description="Helical" evidence="2">
    <location>
        <begin position="838"/>
        <end position="861"/>
    </location>
</feature>
<evidence type="ECO:0000313" key="3">
    <source>
        <dbReference type="EMBL" id="MFD2237616.1"/>
    </source>
</evidence>
<dbReference type="Gene3D" id="1.20.1640.10">
    <property type="entry name" value="Multidrug efflux transporter AcrB transmembrane domain"/>
    <property type="match status" value="2"/>
</dbReference>
<dbReference type="PRINTS" id="PR00702">
    <property type="entry name" value="ACRIFLAVINRP"/>
</dbReference>
<dbReference type="Pfam" id="PF00873">
    <property type="entry name" value="ACR_tran"/>
    <property type="match status" value="1"/>
</dbReference>
<name>A0ABW5CL61_9HYPH</name>
<protein>
    <submittedName>
        <fullName evidence="3">Efflux RND transporter permease subunit</fullName>
    </submittedName>
</protein>
<feature type="compositionally biased region" description="Basic and acidic residues" evidence="1">
    <location>
        <begin position="1011"/>
        <end position="1025"/>
    </location>
</feature>
<dbReference type="SUPFAM" id="SSF82693">
    <property type="entry name" value="Multidrug efflux transporter AcrB pore domain, PN1, PN2, PC1 and PC2 subdomains"/>
    <property type="match status" value="3"/>
</dbReference>
<feature type="transmembrane region" description="Helical" evidence="2">
    <location>
        <begin position="331"/>
        <end position="351"/>
    </location>
</feature>
<feature type="transmembrane region" description="Helical" evidence="2">
    <location>
        <begin position="940"/>
        <end position="959"/>
    </location>
</feature>
<feature type="transmembrane region" description="Helical" evidence="2">
    <location>
        <begin position="508"/>
        <end position="534"/>
    </location>
</feature>